<dbReference type="InterPro" id="IPR006935">
    <property type="entry name" value="Helicase/UvrB_N"/>
</dbReference>
<dbReference type="PANTHER" id="PTHR47396:SF1">
    <property type="entry name" value="ATP-DEPENDENT HELICASE IRC3-RELATED"/>
    <property type="match status" value="1"/>
</dbReference>
<dbReference type="InterPro" id="IPR050742">
    <property type="entry name" value="Helicase_Restrict-Modif_Enz"/>
</dbReference>
<proteinExistence type="predicted"/>
<dbReference type="RefSeq" id="WP_347936243.1">
    <property type="nucleotide sequence ID" value="NZ_CP158160.1"/>
</dbReference>
<evidence type="ECO:0000313" key="2">
    <source>
        <dbReference type="EMBL" id="MEO9385119.1"/>
    </source>
</evidence>
<evidence type="ECO:0000313" key="3">
    <source>
        <dbReference type="Proteomes" id="UP001462502"/>
    </source>
</evidence>
<keyword evidence="2" id="KW-0378">Hydrolase</keyword>
<dbReference type="InterPro" id="IPR027417">
    <property type="entry name" value="P-loop_NTPase"/>
</dbReference>
<evidence type="ECO:0000259" key="1">
    <source>
        <dbReference type="PROSITE" id="PS51192"/>
    </source>
</evidence>
<protein>
    <submittedName>
        <fullName evidence="2">DEAD/DEAH box helicase family protein</fullName>
    </submittedName>
</protein>
<dbReference type="EMBL" id="JBDXMI010000001">
    <property type="protein sequence ID" value="MEO9385119.1"/>
    <property type="molecule type" value="Genomic_DNA"/>
</dbReference>
<keyword evidence="2" id="KW-0067">ATP-binding</keyword>
<name>A0ABV0IWN0_9NEIS</name>
<dbReference type="GO" id="GO:0004386">
    <property type="term" value="F:helicase activity"/>
    <property type="evidence" value="ECO:0007669"/>
    <property type="project" value="UniProtKB-KW"/>
</dbReference>
<dbReference type="InterPro" id="IPR014001">
    <property type="entry name" value="Helicase_ATP-bd"/>
</dbReference>
<dbReference type="PANTHER" id="PTHR47396">
    <property type="entry name" value="TYPE I RESTRICTION ENZYME ECOKI R PROTEIN"/>
    <property type="match status" value="1"/>
</dbReference>
<dbReference type="Gene3D" id="3.40.50.300">
    <property type="entry name" value="P-loop containing nucleotide triphosphate hydrolases"/>
    <property type="match status" value="1"/>
</dbReference>
<keyword evidence="2" id="KW-0547">Nucleotide-binding</keyword>
<gene>
    <name evidence="2" type="ORF">ABI908_13560</name>
</gene>
<dbReference type="Pfam" id="PF04851">
    <property type="entry name" value="ResIII"/>
    <property type="match status" value="1"/>
</dbReference>
<feature type="domain" description="Helicase ATP-binding" evidence="1">
    <location>
        <begin position="36"/>
        <end position="213"/>
    </location>
</feature>
<comment type="caution">
    <text evidence="2">The sequence shown here is derived from an EMBL/GenBank/DDBJ whole genome shotgun (WGS) entry which is preliminary data.</text>
</comment>
<organism evidence="2 3">
    <name type="scientific">Chromobacterium phragmitis</name>
    <dbReference type="NCBI Taxonomy" id="2202141"/>
    <lineage>
        <taxon>Bacteria</taxon>
        <taxon>Pseudomonadati</taxon>
        <taxon>Pseudomonadota</taxon>
        <taxon>Betaproteobacteria</taxon>
        <taxon>Neisseriales</taxon>
        <taxon>Chromobacteriaceae</taxon>
        <taxon>Chromobacterium</taxon>
    </lineage>
</organism>
<keyword evidence="2" id="KW-0347">Helicase</keyword>
<keyword evidence="3" id="KW-1185">Reference proteome</keyword>
<reference evidence="2 3" key="1">
    <citation type="submission" date="2024-05" db="EMBL/GenBank/DDBJ databases">
        <authorList>
            <person name="De Oliveira J.P."/>
            <person name="Noriler S.A."/>
            <person name="De Oliveira A.G."/>
            <person name="Sipoli D.S."/>
        </authorList>
    </citation>
    <scope>NUCLEOTIDE SEQUENCE [LARGE SCALE GENOMIC DNA]</scope>
    <source>
        <strain evidence="2 3">LABIM192</strain>
    </source>
</reference>
<sequence>MTDTTLSMQDLLTAAQGPLLEPESFQSTLINNLTRTLLRDNRPPCLLRAPTGSGKTFMLARVLANISSETGVVWFWFVPFVNLVAQTLDALKSNASDLTPTTLGLGRNQQPAGGQVMIATTQSVARAQWRNKGYDADGDDDTRTIAEWVKLARSQPLKIGLVVDEAHIALDKATEFGKFAQWLNPDFLLLATATPKDQRLLQFMDSAGKSDYESFAVSRDDVVEARLNKRYIEAVIYDLGQSLQSVADLKRTVLRQAWKRNQQLKQSLAEKNIPLTPLLLVQVANGDKTVEEAEQDLIQLCKVPPGAIGKHSADDPDPVMMAAIASDSSKEVLIFKQSAGTGFDAPRAFVLASTKPVNDPDFAMQFIGRVMRVALAMRQAYPDKTVRLPEELDSAYVYLADASAQRGFEQAVQAASLVKSELEGQTEKLLPRRMASGAVVLTNKPTPQLPLSYETSTVLHRELKAAEGENDLPHPTTTGPQIDLFAAATDDQPLDEWQSLALRQVRSTAKPAPSAPRTQAEWVSHLAKHEIRAYPRRKDLPAVPVALQAERKPAFTQMTAISRSVAVKLDIPIHLADNAIRAARNQLKDTERHTELTSGQFHDEKVLIVTDRNALAKEARLALSALPQTEEEDINEILAVLASRLLPMVRAKFEDFDPDQVPEEKQLQRMARDAANWVAKQQAPILAEALHAEIAAQAETFTAQPLPDAMLFASALPLSKSPRNLYGVLPPHKDEVSQLDQLLLSDDRALLRDSDWQLEDGTLRAGNYDSTAALNNEELAFAKALDRSEFVRWWHRNPDRKPYSVRLVRGEHKNNFYPDFVICLEHYPGDEPLLRLIETKHDSKDAARKAKHIPTFYGKVLFLTQDQKQMKWVNDNGSLGEVVDLDDLSKLQDWLRKTRPTQTDI</sequence>
<dbReference type="SUPFAM" id="SSF52540">
    <property type="entry name" value="P-loop containing nucleoside triphosphate hydrolases"/>
    <property type="match status" value="1"/>
</dbReference>
<dbReference type="PROSITE" id="PS51192">
    <property type="entry name" value="HELICASE_ATP_BIND_1"/>
    <property type="match status" value="1"/>
</dbReference>
<accession>A0ABV0IWN0</accession>
<dbReference type="Proteomes" id="UP001462502">
    <property type="component" value="Unassembled WGS sequence"/>
</dbReference>